<evidence type="ECO:0000256" key="1">
    <source>
        <dbReference type="SAM" id="Phobius"/>
    </source>
</evidence>
<dbReference type="EMBL" id="FPHE01000134">
    <property type="protein sequence ID" value="SFV64558.1"/>
    <property type="molecule type" value="Genomic_DNA"/>
</dbReference>
<proteinExistence type="predicted"/>
<organism evidence="2">
    <name type="scientific">hydrothermal vent metagenome</name>
    <dbReference type="NCBI Taxonomy" id="652676"/>
    <lineage>
        <taxon>unclassified sequences</taxon>
        <taxon>metagenomes</taxon>
        <taxon>ecological metagenomes</taxon>
    </lineage>
</organism>
<accession>A0A1W1CFD9</accession>
<gene>
    <name evidence="2" type="ORF">MNB_SV-12-1152</name>
</gene>
<feature type="transmembrane region" description="Helical" evidence="1">
    <location>
        <begin position="6"/>
        <end position="30"/>
    </location>
</feature>
<evidence type="ECO:0000313" key="2">
    <source>
        <dbReference type="EMBL" id="SFV64558.1"/>
    </source>
</evidence>
<dbReference type="AlphaFoldDB" id="A0A1W1CFD9"/>
<keyword evidence="1" id="KW-0812">Transmembrane</keyword>
<keyword evidence="1" id="KW-1133">Transmembrane helix</keyword>
<reference evidence="2" key="1">
    <citation type="submission" date="2016-10" db="EMBL/GenBank/DDBJ databases">
        <authorList>
            <person name="de Groot N.N."/>
        </authorList>
    </citation>
    <scope>NUCLEOTIDE SEQUENCE</scope>
</reference>
<protein>
    <submittedName>
        <fullName evidence="2">Uncharacterized protein</fullName>
    </submittedName>
</protein>
<name>A0A1W1CFD9_9ZZZZ</name>
<keyword evidence="1" id="KW-0472">Membrane</keyword>
<sequence>MDNNTVVLVIFGLIAFILLVNIVQFIANFFRNRKDYSQRAEVYTEINRSIKPNLISLEKKYENDANADGKFGNYVYELFKDKFKGKNEKFVQKAVCKCCSDYEGADCKEDFCLDGSGVSCDKK</sequence>